<name>A0A9X0R941_VIBME</name>
<dbReference type="Gene3D" id="1.10.260.40">
    <property type="entry name" value="lambda repressor-like DNA-binding domains"/>
    <property type="match status" value="1"/>
</dbReference>
<dbReference type="InterPro" id="IPR001387">
    <property type="entry name" value="Cro/C1-type_HTH"/>
</dbReference>
<proteinExistence type="predicted"/>
<dbReference type="OrthoDB" id="5916950at2"/>
<dbReference type="SUPFAM" id="SSF47413">
    <property type="entry name" value="lambda repressor-like DNA-binding domains"/>
    <property type="match status" value="1"/>
</dbReference>
<sequence length="114" mass="13120">MEFSAEDRQALYNVWMSQKAKMHLTQMQMAKRLNLTQVEFSQLLRGDSPLSMTFISQFCRHLHIEPHMVIPSLKTAAAYNQQAISLTSRVIIDGDIQHVSIEGNQVIIEYVHYA</sequence>
<dbReference type="InterPro" id="IPR010982">
    <property type="entry name" value="Lambda_DNA-bd_dom_sf"/>
</dbReference>
<reference evidence="1" key="1">
    <citation type="submission" date="2020-08" db="EMBL/GenBank/DDBJ databases">
        <title>Genome Sequencing and Pan-Genome Analysis of Migratory bird Vibrio Strains, Inner Mongolia.</title>
        <authorList>
            <person name="Zheng L."/>
        </authorList>
    </citation>
    <scope>NUCLEOTIDE SEQUENCE</scope>
    <source>
        <strain evidence="1">M13F</strain>
    </source>
</reference>
<dbReference type="RefSeq" id="WP_004396691.1">
    <property type="nucleotide sequence ID" value="NZ_CAWQCL010000056.1"/>
</dbReference>
<evidence type="ECO:0000313" key="2">
    <source>
        <dbReference type="Proteomes" id="UP000615796"/>
    </source>
</evidence>
<protein>
    <submittedName>
        <fullName evidence="1">Helix-turn-helix transcriptional regulator</fullName>
    </submittedName>
</protein>
<accession>A0A9X0R941</accession>
<dbReference type="Proteomes" id="UP000615796">
    <property type="component" value="Unassembled WGS sequence"/>
</dbReference>
<gene>
    <name evidence="1" type="ORF">H8Q88_05330</name>
</gene>
<dbReference type="GeneID" id="79889248"/>
<dbReference type="AlphaFoldDB" id="A0A9X0R941"/>
<dbReference type="CDD" id="cd00093">
    <property type="entry name" value="HTH_XRE"/>
    <property type="match status" value="1"/>
</dbReference>
<dbReference type="EMBL" id="JACRUP010000002">
    <property type="protein sequence ID" value="MBC5850380.1"/>
    <property type="molecule type" value="Genomic_DNA"/>
</dbReference>
<evidence type="ECO:0000313" key="1">
    <source>
        <dbReference type="EMBL" id="MBC5850380.1"/>
    </source>
</evidence>
<dbReference type="GO" id="GO:0003677">
    <property type="term" value="F:DNA binding"/>
    <property type="evidence" value="ECO:0007669"/>
    <property type="project" value="InterPro"/>
</dbReference>
<comment type="caution">
    <text evidence="1">The sequence shown here is derived from an EMBL/GenBank/DDBJ whole genome shotgun (WGS) entry which is preliminary data.</text>
</comment>
<keyword evidence="2" id="KW-1185">Reference proteome</keyword>
<organism evidence="1 2">
    <name type="scientific">Vibrio metschnikovii</name>
    <dbReference type="NCBI Taxonomy" id="28172"/>
    <lineage>
        <taxon>Bacteria</taxon>
        <taxon>Pseudomonadati</taxon>
        <taxon>Pseudomonadota</taxon>
        <taxon>Gammaproteobacteria</taxon>
        <taxon>Vibrionales</taxon>
        <taxon>Vibrionaceae</taxon>
        <taxon>Vibrio</taxon>
    </lineage>
</organism>